<proteinExistence type="predicted"/>
<dbReference type="HOGENOM" id="CLU_2877772_0_0_9"/>
<reference evidence="1" key="1">
    <citation type="submission" date="2009-06" db="EMBL/GenBank/DDBJ databases">
        <authorList>
            <consortium name="US DOE Joint Genome Institute (JGI-PGF)"/>
            <person name="Lucas S."/>
            <person name="Copeland A."/>
            <person name="Lapidus A."/>
            <person name="Glavina del Rio T."/>
            <person name="Dalin E."/>
            <person name="Tice H."/>
            <person name="Bruce D."/>
            <person name="Goodwin L."/>
            <person name="Pitluck S."/>
            <person name="Kyrpides N."/>
            <person name="Mavromatis K."/>
            <person name="Ivanova N."/>
            <person name="Saunders E."/>
            <person name="Brettin T."/>
            <person name="Detter J.C."/>
            <person name="Han C."/>
            <person name="Larimer F."/>
            <person name="Land M."/>
            <person name="Hauser L."/>
            <person name="Markowitz V."/>
            <person name="Cheng J.-F."/>
            <person name="Hugenholtz P."/>
            <person name="Woyke T."/>
            <person name="Wu D."/>
            <person name="Gronow S."/>
            <person name="Klenk H.-P."/>
            <person name="Eisen J.A."/>
        </authorList>
    </citation>
    <scope>NUCLEOTIDE SEQUENCE</scope>
    <source>
        <strain evidence="1">Eklund 17B</strain>
    </source>
</reference>
<gene>
    <name evidence="1" type="ordered locus">CLL_A1626</name>
</gene>
<sequence>MLPIKYTLWAKVNVIFRFTRGYEVVAADILDGNIDLGESQNLQLESKYNRYFYTVDEQGSTHL</sequence>
<protein>
    <submittedName>
        <fullName evidence="1">Uncharacterized protein</fullName>
    </submittedName>
</protein>
<dbReference type="PATRIC" id="fig|935198.13.peg.1572"/>
<accession>U4P4Y7</accession>
<dbReference type="KEGG" id="cbk:CLL_A1626"/>
<accession>B2TKU0</accession>
<dbReference type="EMBL" id="CP001056">
    <property type="protein sequence ID" value="ACD22675.1"/>
    <property type="molecule type" value="Genomic_DNA"/>
</dbReference>
<evidence type="ECO:0000313" key="1">
    <source>
        <dbReference type="EMBL" id="ACD22675.1"/>
    </source>
</evidence>
<reference evidence="1" key="2">
    <citation type="submission" date="2009-08" db="EMBL/GenBank/DDBJ databases">
        <authorList>
            <person name="Shrivastava S."/>
            <person name="Brinkac L.M."/>
            <person name="Dodson R.J."/>
            <person name="Harkins D.M."/>
            <person name="Durkin A.S."/>
            <person name="Sutton G."/>
        </authorList>
    </citation>
    <scope>NUCLEOTIDE SEQUENCE</scope>
    <source>
        <strain evidence="1">Eklund 17B</strain>
    </source>
</reference>
<organism evidence="1">
    <name type="scientific">Clostridium botulinum (strain Eklund 17B / Type B)</name>
    <dbReference type="NCBI Taxonomy" id="935198"/>
    <lineage>
        <taxon>Bacteria</taxon>
        <taxon>Bacillati</taxon>
        <taxon>Bacillota</taxon>
        <taxon>Clostridia</taxon>
        <taxon>Eubacteriales</taxon>
        <taxon>Clostridiaceae</taxon>
        <taxon>Clostridium</taxon>
    </lineage>
</organism>
<dbReference type="AlphaFoldDB" id="B2TKU0"/>
<name>B2TKU0_CLOBB</name>